<dbReference type="GO" id="GO:0005509">
    <property type="term" value="F:calcium ion binding"/>
    <property type="evidence" value="ECO:0007669"/>
    <property type="project" value="InterPro"/>
</dbReference>
<dbReference type="OrthoDB" id="4563420at2"/>
<evidence type="ECO:0000259" key="1">
    <source>
        <dbReference type="Pfam" id="PF13499"/>
    </source>
</evidence>
<comment type="caution">
    <text evidence="2">The sequence shown here is derived from an EMBL/GenBank/DDBJ whole genome shotgun (WGS) entry which is preliminary data.</text>
</comment>
<dbReference type="Gene3D" id="1.10.238.10">
    <property type="entry name" value="EF-hand"/>
    <property type="match status" value="1"/>
</dbReference>
<keyword evidence="3" id="KW-1185">Reference proteome</keyword>
<proteinExistence type="predicted"/>
<dbReference type="InterPro" id="IPR011992">
    <property type="entry name" value="EF-hand-dom_pair"/>
</dbReference>
<reference evidence="2 3" key="1">
    <citation type="journal article" date="2019" name="Environ. Microbiol.">
        <title>Species interactions and distinct microbial communities in high Arctic permafrost affected cryosols are associated with the CH4 and CO2 gas fluxes.</title>
        <authorList>
            <person name="Altshuler I."/>
            <person name="Hamel J."/>
            <person name="Turney S."/>
            <person name="Magnuson E."/>
            <person name="Levesque R."/>
            <person name="Greer C."/>
            <person name="Whyte L.G."/>
        </authorList>
    </citation>
    <scope>NUCLEOTIDE SEQUENCE [LARGE SCALE GENOMIC DNA]</scope>
    <source>
        <strain evidence="2 3">42</strain>
    </source>
</reference>
<accession>A0A502F3M9</accession>
<dbReference type="PROSITE" id="PS00018">
    <property type="entry name" value="EF_HAND_1"/>
    <property type="match status" value="2"/>
</dbReference>
<dbReference type="EMBL" id="RCZH01000002">
    <property type="protein sequence ID" value="TPG44457.1"/>
    <property type="molecule type" value="Genomic_DNA"/>
</dbReference>
<protein>
    <submittedName>
        <fullName evidence="2">EF-hand domain-containing protein</fullName>
    </submittedName>
</protein>
<evidence type="ECO:0000313" key="2">
    <source>
        <dbReference type="EMBL" id="TPG44457.1"/>
    </source>
</evidence>
<feature type="domain" description="EF-hand" evidence="1">
    <location>
        <begin position="40"/>
        <end position="92"/>
    </location>
</feature>
<dbReference type="Proteomes" id="UP000319700">
    <property type="component" value="Unassembled WGS sequence"/>
</dbReference>
<dbReference type="Pfam" id="PF13499">
    <property type="entry name" value="EF-hand_7"/>
    <property type="match status" value="1"/>
</dbReference>
<dbReference type="RefSeq" id="WP_140503598.1">
    <property type="nucleotide sequence ID" value="NZ_RCZH01000002.1"/>
</dbReference>
<dbReference type="InterPro" id="IPR018247">
    <property type="entry name" value="EF_Hand_1_Ca_BS"/>
</dbReference>
<dbReference type="InterPro" id="IPR002048">
    <property type="entry name" value="EF_hand_dom"/>
</dbReference>
<evidence type="ECO:0000313" key="3">
    <source>
        <dbReference type="Proteomes" id="UP000319700"/>
    </source>
</evidence>
<dbReference type="SUPFAM" id="SSF47473">
    <property type="entry name" value="EF-hand"/>
    <property type="match status" value="1"/>
</dbReference>
<sequence length="110" mass="12103">MKNVKKNVCVTVVGTLLLVLSSSFSYGNNLKQNSRPYDLIFQLLDLNHSGYLEGNELAPLTSLLNVTTDVVPILISLADENHDGKVSENEFTIAGGVQGILDLYRTYFPN</sequence>
<organism evidence="2 3">
    <name type="scientific">Flavobacterium pectinovorum</name>
    <dbReference type="NCBI Taxonomy" id="29533"/>
    <lineage>
        <taxon>Bacteria</taxon>
        <taxon>Pseudomonadati</taxon>
        <taxon>Bacteroidota</taxon>
        <taxon>Flavobacteriia</taxon>
        <taxon>Flavobacteriales</taxon>
        <taxon>Flavobacteriaceae</taxon>
        <taxon>Flavobacterium</taxon>
    </lineage>
</organism>
<dbReference type="AlphaFoldDB" id="A0A502F3M9"/>
<name>A0A502F3M9_9FLAO</name>
<gene>
    <name evidence="2" type="ORF">EAH81_02990</name>
</gene>